<dbReference type="EMBL" id="JBEZNA010000042">
    <property type="protein sequence ID" value="MEU9579205.1"/>
    <property type="molecule type" value="Genomic_DNA"/>
</dbReference>
<dbReference type="RefSeq" id="WP_359273885.1">
    <property type="nucleotide sequence ID" value="NZ_JBEZNA010000042.1"/>
</dbReference>
<dbReference type="Pfam" id="PF13517">
    <property type="entry name" value="FG-GAP_3"/>
    <property type="match status" value="1"/>
</dbReference>
<reference evidence="6 7" key="1">
    <citation type="submission" date="2024-06" db="EMBL/GenBank/DDBJ databases">
        <title>The Natural Products Discovery Center: Release of the First 8490 Sequenced Strains for Exploring Actinobacteria Biosynthetic Diversity.</title>
        <authorList>
            <person name="Kalkreuter E."/>
            <person name="Kautsar S.A."/>
            <person name="Yang D."/>
            <person name="Bader C.D."/>
            <person name="Teijaro C.N."/>
            <person name="Fluegel L."/>
            <person name="Davis C.M."/>
            <person name="Simpson J.R."/>
            <person name="Lauterbach L."/>
            <person name="Steele A.D."/>
            <person name="Gui C."/>
            <person name="Meng S."/>
            <person name="Li G."/>
            <person name="Viehrig K."/>
            <person name="Ye F."/>
            <person name="Su P."/>
            <person name="Kiefer A.F."/>
            <person name="Nichols A."/>
            <person name="Cepeda A.J."/>
            <person name="Yan W."/>
            <person name="Fan B."/>
            <person name="Jiang Y."/>
            <person name="Adhikari A."/>
            <person name="Zheng C.-J."/>
            <person name="Schuster L."/>
            <person name="Cowan T.M."/>
            <person name="Smanski M.J."/>
            <person name="Chevrette M.G."/>
            <person name="De Carvalho L.P.S."/>
            <person name="Shen B."/>
        </authorList>
    </citation>
    <scope>NUCLEOTIDE SEQUENCE [LARGE SCALE GENOMIC DNA]</scope>
    <source>
        <strain evidence="6 7">NPDC048117</strain>
    </source>
</reference>
<evidence type="ECO:0000313" key="7">
    <source>
        <dbReference type="Proteomes" id="UP001551584"/>
    </source>
</evidence>
<dbReference type="Pfam" id="PF01839">
    <property type="entry name" value="FG-GAP"/>
    <property type="match status" value="3"/>
</dbReference>
<dbReference type="PANTHER" id="PTHR23221:SF7">
    <property type="entry name" value="PHOSPHATIDYLINOSITOL-GLYCAN-SPECIFIC PHOSPHOLIPASE D"/>
    <property type="match status" value="1"/>
</dbReference>
<gene>
    <name evidence="6" type="ORF">AB0D95_18380</name>
</gene>
<keyword evidence="2" id="KW-0677">Repeat</keyword>
<dbReference type="Gene3D" id="2.130.10.130">
    <property type="entry name" value="Integrin alpha, N-terminal"/>
    <property type="match status" value="3"/>
</dbReference>
<dbReference type="InterPro" id="IPR028994">
    <property type="entry name" value="Integrin_alpha_N"/>
</dbReference>
<keyword evidence="7" id="KW-1185">Reference proteome</keyword>
<evidence type="ECO:0000256" key="2">
    <source>
        <dbReference type="ARBA" id="ARBA00022737"/>
    </source>
</evidence>
<dbReference type="Proteomes" id="UP001551584">
    <property type="component" value="Unassembled WGS sequence"/>
</dbReference>
<dbReference type="InterPro" id="IPR013517">
    <property type="entry name" value="FG-GAP"/>
</dbReference>
<proteinExistence type="predicted"/>
<protein>
    <submittedName>
        <fullName evidence="6">FG-GAP-like repeat-containing protein</fullName>
    </submittedName>
</protein>
<feature type="signal peptide" evidence="5">
    <location>
        <begin position="1"/>
        <end position="31"/>
    </location>
</feature>
<keyword evidence="4" id="KW-0325">Glycoprotein</keyword>
<evidence type="ECO:0000256" key="5">
    <source>
        <dbReference type="SAM" id="SignalP"/>
    </source>
</evidence>
<evidence type="ECO:0000313" key="6">
    <source>
        <dbReference type="EMBL" id="MEU9579205.1"/>
    </source>
</evidence>
<evidence type="ECO:0000256" key="3">
    <source>
        <dbReference type="ARBA" id="ARBA00022801"/>
    </source>
</evidence>
<dbReference type="InterPro" id="IPR013519">
    <property type="entry name" value="Int_alpha_beta-p"/>
</dbReference>
<organism evidence="6 7">
    <name type="scientific">Streptomyces chilikensis</name>
    <dbReference type="NCBI Taxonomy" id="1194079"/>
    <lineage>
        <taxon>Bacteria</taxon>
        <taxon>Bacillati</taxon>
        <taxon>Actinomycetota</taxon>
        <taxon>Actinomycetes</taxon>
        <taxon>Kitasatosporales</taxon>
        <taxon>Streptomycetaceae</taxon>
        <taxon>Streptomyces</taxon>
    </lineage>
</organism>
<name>A0ABV3ESM6_9ACTN</name>
<dbReference type="SUPFAM" id="SSF69318">
    <property type="entry name" value="Integrin alpha N-terminal domain"/>
    <property type="match status" value="1"/>
</dbReference>
<dbReference type="PROSITE" id="PS51470">
    <property type="entry name" value="FG_GAP"/>
    <property type="match status" value="2"/>
</dbReference>
<comment type="caution">
    <text evidence="6">The sequence shown here is derived from an EMBL/GenBank/DDBJ whole genome shotgun (WGS) entry which is preliminary data.</text>
</comment>
<sequence>MRSRTRTALAALVPVALTGGLLTLTASPAVAADGTTVARADFNGDGKGDVAANAATAHVSGHAEAGQIAVLYGASGGVTATNRTLVSQNTAGVPGAAEPGDEFGSQLAYGDFNGDGYDDLAASAPGEDVGDTADAGSVTLLWGSPSGLTGAGSVTVANPADGVKWGSALVAGDFDGDRRDDLVVSDRDRTVQFLRGGFSSSGEPAAHHPLRVPADYYPWTLTAGDVNGDGATDLVSSGSRLYEPGDGNDNLLYLGGPDGPGSPQARELRSGWVTAIGDIDRDGYGDIVSNTGSTEDLDGNPVPYTYTGGQIWITYGSADGDGRLQAVNQDTPGVPGAAEESDAFGLALDLGDVNKDGYLDLAAGVPQEDIDGVEYAGSVVVLYGTAAGLTGTGAQVFHQDTADVPGANEHWDRFGIEVKLDDVTGDGRADLLAGTFENDNGGIVHLPSGGAKITATGSRALSPTALGVSTSGAPRLGHNFAD</sequence>
<accession>A0ABV3ESM6</accession>
<evidence type="ECO:0000256" key="1">
    <source>
        <dbReference type="ARBA" id="ARBA00022729"/>
    </source>
</evidence>
<keyword evidence="3" id="KW-0378">Hydrolase</keyword>
<evidence type="ECO:0000256" key="4">
    <source>
        <dbReference type="ARBA" id="ARBA00023180"/>
    </source>
</evidence>
<keyword evidence="1 5" id="KW-0732">Signal</keyword>
<dbReference type="SMART" id="SM00191">
    <property type="entry name" value="Int_alpha"/>
    <property type="match status" value="5"/>
</dbReference>
<dbReference type="PANTHER" id="PTHR23221">
    <property type="entry name" value="GLYCOSYLPHOSPHATIDYLINOSITOL PHOSPHOLIPASE D"/>
    <property type="match status" value="1"/>
</dbReference>
<feature type="chain" id="PRO_5046318501" evidence="5">
    <location>
        <begin position="32"/>
        <end position="482"/>
    </location>
</feature>